<gene>
    <name evidence="1" type="ORF">DM02DRAFT_509751</name>
</gene>
<feature type="non-terminal residue" evidence="1">
    <location>
        <position position="1"/>
    </location>
</feature>
<dbReference type="AlphaFoldDB" id="A0A2V1CYE9"/>
<name>A0A2V1CYE9_9PLEO</name>
<feature type="non-terminal residue" evidence="1">
    <location>
        <position position="138"/>
    </location>
</feature>
<sequence length="138" mass="16327">VSWYVFDKYYAATDSVTAYGAALLLAPHRRKSYLDRSWSKKSWVNNVVKSTRNLWLREYKDKGFEQEDPATREGPTEEPDEYDLWNQQHHNQLSTSKDEFDEYITSKAINLNKGMQGLDWWLNPNNRKEFPSLCRMAV</sequence>
<protein>
    <recommendedName>
        <fullName evidence="3">HAT C-terminal dimerisation domain-containing protein</fullName>
    </recommendedName>
</protein>
<dbReference type="EMBL" id="KZ806115">
    <property type="protein sequence ID" value="PVH90755.1"/>
    <property type="molecule type" value="Genomic_DNA"/>
</dbReference>
<accession>A0A2V1CYE9</accession>
<organism evidence="1 2">
    <name type="scientific">Periconia macrospinosa</name>
    <dbReference type="NCBI Taxonomy" id="97972"/>
    <lineage>
        <taxon>Eukaryota</taxon>
        <taxon>Fungi</taxon>
        <taxon>Dikarya</taxon>
        <taxon>Ascomycota</taxon>
        <taxon>Pezizomycotina</taxon>
        <taxon>Dothideomycetes</taxon>
        <taxon>Pleosporomycetidae</taxon>
        <taxon>Pleosporales</taxon>
        <taxon>Massarineae</taxon>
        <taxon>Periconiaceae</taxon>
        <taxon>Periconia</taxon>
    </lineage>
</organism>
<evidence type="ECO:0000313" key="2">
    <source>
        <dbReference type="Proteomes" id="UP000244855"/>
    </source>
</evidence>
<keyword evidence="2" id="KW-1185">Reference proteome</keyword>
<dbReference type="Proteomes" id="UP000244855">
    <property type="component" value="Unassembled WGS sequence"/>
</dbReference>
<evidence type="ECO:0008006" key="3">
    <source>
        <dbReference type="Google" id="ProtNLM"/>
    </source>
</evidence>
<evidence type="ECO:0000313" key="1">
    <source>
        <dbReference type="EMBL" id="PVH90755.1"/>
    </source>
</evidence>
<proteinExistence type="predicted"/>
<reference evidence="1 2" key="1">
    <citation type="journal article" date="2018" name="Sci. Rep.">
        <title>Comparative genomics provides insights into the lifestyle and reveals functional heterogeneity of dark septate endophytic fungi.</title>
        <authorList>
            <person name="Knapp D.G."/>
            <person name="Nemeth J.B."/>
            <person name="Barry K."/>
            <person name="Hainaut M."/>
            <person name="Henrissat B."/>
            <person name="Johnson J."/>
            <person name="Kuo A."/>
            <person name="Lim J.H.P."/>
            <person name="Lipzen A."/>
            <person name="Nolan M."/>
            <person name="Ohm R.A."/>
            <person name="Tamas L."/>
            <person name="Grigoriev I.V."/>
            <person name="Spatafora J.W."/>
            <person name="Nagy L.G."/>
            <person name="Kovacs G.M."/>
        </authorList>
    </citation>
    <scope>NUCLEOTIDE SEQUENCE [LARGE SCALE GENOMIC DNA]</scope>
    <source>
        <strain evidence="1 2">DSE2036</strain>
    </source>
</reference>
<dbReference type="OrthoDB" id="3935139at2759"/>